<dbReference type="CDD" id="cd01201">
    <property type="entry name" value="PH_BEACH"/>
    <property type="match status" value="1"/>
</dbReference>
<dbReference type="SUPFAM" id="SSF81837">
    <property type="entry name" value="BEACH domain"/>
    <property type="match status" value="1"/>
</dbReference>
<dbReference type="InterPro" id="IPR015943">
    <property type="entry name" value="WD40/YVTN_repeat-like_dom_sf"/>
</dbReference>
<reference evidence="7" key="1">
    <citation type="submission" date="2024-01" db="EMBL/GenBank/DDBJ databases">
        <authorList>
            <person name="Webb A."/>
        </authorList>
    </citation>
    <scope>NUCLEOTIDE SEQUENCE</scope>
    <source>
        <strain evidence="7">Pm1</strain>
    </source>
</reference>
<feature type="repeat" description="WD" evidence="3">
    <location>
        <begin position="1019"/>
        <end position="1060"/>
    </location>
</feature>
<protein>
    <recommendedName>
        <fullName evidence="9">Protein FAN</fullName>
    </recommendedName>
</protein>
<dbReference type="Gene3D" id="2.130.10.10">
    <property type="entry name" value="YVTN repeat-like/Quinoprotein amine dehydrogenase"/>
    <property type="match status" value="2"/>
</dbReference>
<sequence>MYNRRRSTKNVQTTRFSLLLLEVGEWFLDDHSACQYLKSSACTSKNVPGRIKVCTRGLFFVPHDMQVPILRFPFRFMDFEPMAECFVQLLSPSDTSNSNDTNTGPVIYLTFKTQQVLAMRARGIDHPYICLKTTNNVDDTINCNAQSKSSNNLFSGEDKVPAKYIFTLQHVTVEAFLASIHVIYEVSTFSSRRRLTAAEENAFLAPVLTPRLTNKFDPSLLVDFREILLMDRGCVVDRIKPLLKFPGCLMLTTERVYFQPALLNNVLDPVLKWEYTDVDQVYNRRYLLQQTGMEIYLSNGDSFFFSFRSQAERDDFYTLLMGQPDLQRCCRKDLRYMMRRWQQREVSNFEYLLFLNNASGRTRNDLTQYPVFPWILCDYTSPELTLDDPRVYRDLTKPIGALNEERLAYFKARYEGMPSGVEAEGMPPPFLYGTHYSTPGYVLYFLLREVPQYMLCLQNGRFDAPDRLFHSVKVTWDGCLSNHTDVKELIPEFFDCTYPADGWLRNIKHLDLGSRQNRDRVDDVVLPPWAHGSATEFVQKNRAALESDYVSDHLHHWIDLIFGYKQQGKEAVKANNLFYYLSYEGSVDVQAVDDPVQRCSLEAQIQEFGQTPKLLFSTPHPSRNESDVEIEVATPDLLVSPRVLVPSVRKSLSLDSMSQFHAVHRNKGTRNAFEIYTESEDEAEESSSLGYYRQSNRRRYSLICLRTPSTCFPINTEGVSAYLRRTTRSGMACKKWNWRSRLRTKYSLSASWGWKQVSASQLHEGEVTSIVLSKDGSFILTTSKDSSLKISTTKTITPFRSLSGECALSCCDLSPDEGIVLYGSWDNSVYMISATTGLVLDSVFAHSDGISAIRVLQNRFLTSSWDSSIKLWSYTTKHIHVTPIQTFLDCEESVLCLAVSTNEQFGAAGTRNGSVRVFDLDAAVLYSHSQVALKELSHGISSISFANDNKSYVCATMQSEVLQLNLRGEKLWSMEFHTAGPVQCFDSDGDYAIGGTSAGTIVFWKLHEKAGTEVVFELPQAHDASITCLAVSWSGSMLVSGALDGSVHVWKLEKNSSVRDTALVPLGCSRESPKRQDSGTSTSTTSTSTSLQLQHAKSKRRPYHRFDGQDAFHPIVLLAEAQGCLGF</sequence>
<dbReference type="Pfam" id="PF02138">
    <property type="entry name" value="Beach"/>
    <property type="match status" value="1"/>
</dbReference>
<organism evidence="7 8">
    <name type="scientific">Peronospora matthiolae</name>
    <dbReference type="NCBI Taxonomy" id="2874970"/>
    <lineage>
        <taxon>Eukaryota</taxon>
        <taxon>Sar</taxon>
        <taxon>Stramenopiles</taxon>
        <taxon>Oomycota</taxon>
        <taxon>Peronosporomycetes</taxon>
        <taxon>Peronosporales</taxon>
        <taxon>Peronosporaceae</taxon>
        <taxon>Peronospora</taxon>
    </lineage>
</organism>
<dbReference type="InterPro" id="IPR001680">
    <property type="entry name" value="WD40_rpt"/>
</dbReference>
<feature type="repeat" description="WD" evidence="3">
    <location>
        <begin position="843"/>
        <end position="882"/>
    </location>
</feature>
<dbReference type="Pfam" id="PF00400">
    <property type="entry name" value="WD40"/>
    <property type="match status" value="5"/>
</dbReference>
<dbReference type="EMBL" id="CAKLBY020000297">
    <property type="protein sequence ID" value="CAK7943254.1"/>
    <property type="molecule type" value="Genomic_DNA"/>
</dbReference>
<evidence type="ECO:0000313" key="7">
    <source>
        <dbReference type="EMBL" id="CAK7943254.1"/>
    </source>
</evidence>
<dbReference type="FunFam" id="1.10.1540.10:FF:000001">
    <property type="entry name" value="neurobeachin isoform X1"/>
    <property type="match status" value="1"/>
</dbReference>
<dbReference type="PANTHER" id="PTHR13743">
    <property type="entry name" value="BEIGE/BEACH-RELATED"/>
    <property type="match status" value="1"/>
</dbReference>
<dbReference type="SUPFAM" id="SSF50978">
    <property type="entry name" value="WD40 repeat-like"/>
    <property type="match status" value="1"/>
</dbReference>
<dbReference type="PROSITE" id="PS50294">
    <property type="entry name" value="WD_REPEATS_REGION"/>
    <property type="match status" value="1"/>
</dbReference>
<evidence type="ECO:0000313" key="8">
    <source>
        <dbReference type="Proteomes" id="UP001162060"/>
    </source>
</evidence>
<dbReference type="SMART" id="SM01026">
    <property type="entry name" value="Beach"/>
    <property type="match status" value="1"/>
</dbReference>
<dbReference type="CDD" id="cd06071">
    <property type="entry name" value="Beach"/>
    <property type="match status" value="1"/>
</dbReference>
<comment type="caution">
    <text evidence="7">The sequence shown here is derived from an EMBL/GenBank/DDBJ whole genome shotgun (WGS) entry which is preliminary data.</text>
</comment>
<dbReference type="Gene3D" id="2.30.29.30">
    <property type="entry name" value="Pleckstrin-homology domain (PH domain)/Phosphotyrosine-binding domain (PTB)"/>
    <property type="match status" value="1"/>
</dbReference>
<gene>
    <name evidence="7" type="ORF">PM001_LOCUS28404</name>
</gene>
<feature type="repeat" description="WD" evidence="3">
    <location>
        <begin position="760"/>
        <end position="790"/>
    </location>
</feature>
<dbReference type="InterPro" id="IPR050865">
    <property type="entry name" value="BEACH_Domain"/>
</dbReference>
<name>A0AAV1V8L4_9STRA</name>
<dbReference type="Pfam" id="PF25400">
    <property type="entry name" value="PH_FAN"/>
    <property type="match status" value="1"/>
</dbReference>
<dbReference type="SMART" id="SM00320">
    <property type="entry name" value="WD40"/>
    <property type="match status" value="6"/>
</dbReference>
<feature type="region of interest" description="Disordered" evidence="4">
    <location>
        <begin position="1068"/>
        <end position="1094"/>
    </location>
</feature>
<dbReference type="InterPro" id="IPR036322">
    <property type="entry name" value="WD40_repeat_dom_sf"/>
</dbReference>
<dbReference type="PROSITE" id="PS50197">
    <property type="entry name" value="BEACH"/>
    <property type="match status" value="1"/>
</dbReference>
<dbReference type="InterPro" id="IPR057496">
    <property type="entry name" value="FAN-like_PH"/>
</dbReference>
<dbReference type="Gene3D" id="1.10.1540.10">
    <property type="entry name" value="BEACH domain"/>
    <property type="match status" value="1"/>
</dbReference>
<dbReference type="SUPFAM" id="SSF50729">
    <property type="entry name" value="PH domain-like"/>
    <property type="match status" value="1"/>
</dbReference>
<keyword evidence="2" id="KW-0677">Repeat</keyword>
<dbReference type="InterPro" id="IPR011993">
    <property type="entry name" value="PH-like_dom_sf"/>
</dbReference>
<dbReference type="PROSITE" id="PS50082">
    <property type="entry name" value="WD_REPEATS_2"/>
    <property type="match status" value="3"/>
</dbReference>
<evidence type="ECO:0000259" key="6">
    <source>
        <dbReference type="PROSITE" id="PS51783"/>
    </source>
</evidence>
<feature type="compositionally biased region" description="Low complexity" evidence="4">
    <location>
        <begin position="1078"/>
        <end position="1090"/>
    </location>
</feature>
<dbReference type="Proteomes" id="UP001162060">
    <property type="component" value="Unassembled WGS sequence"/>
</dbReference>
<evidence type="ECO:0000259" key="5">
    <source>
        <dbReference type="PROSITE" id="PS50197"/>
    </source>
</evidence>
<evidence type="ECO:0000256" key="4">
    <source>
        <dbReference type="SAM" id="MobiDB-lite"/>
    </source>
</evidence>
<dbReference type="InterPro" id="IPR023362">
    <property type="entry name" value="PH-BEACH_dom"/>
</dbReference>
<evidence type="ECO:0008006" key="9">
    <source>
        <dbReference type="Google" id="ProtNLM"/>
    </source>
</evidence>
<feature type="domain" description="BEACH-type PH" evidence="6">
    <location>
        <begin position="225"/>
        <end position="321"/>
    </location>
</feature>
<evidence type="ECO:0000256" key="1">
    <source>
        <dbReference type="ARBA" id="ARBA00022574"/>
    </source>
</evidence>
<accession>A0AAV1V8L4</accession>
<dbReference type="InterPro" id="IPR000409">
    <property type="entry name" value="BEACH_dom"/>
</dbReference>
<dbReference type="AlphaFoldDB" id="A0AAV1V8L4"/>
<dbReference type="InterPro" id="IPR036372">
    <property type="entry name" value="BEACH_dom_sf"/>
</dbReference>
<evidence type="ECO:0000256" key="2">
    <source>
        <dbReference type="ARBA" id="ARBA00022737"/>
    </source>
</evidence>
<dbReference type="Pfam" id="PF14844">
    <property type="entry name" value="PH_BEACH"/>
    <property type="match status" value="1"/>
</dbReference>
<proteinExistence type="predicted"/>
<evidence type="ECO:0000256" key="3">
    <source>
        <dbReference type="PROSITE-ProRule" id="PRU00221"/>
    </source>
</evidence>
<feature type="domain" description="BEACH" evidence="5">
    <location>
        <begin position="326"/>
        <end position="623"/>
    </location>
</feature>
<keyword evidence="1 3" id="KW-0853">WD repeat</keyword>
<dbReference type="CDD" id="cd00200">
    <property type="entry name" value="WD40"/>
    <property type="match status" value="1"/>
</dbReference>
<dbReference type="PROSITE" id="PS51783">
    <property type="entry name" value="PH_BEACH"/>
    <property type="match status" value="1"/>
</dbReference>
<dbReference type="PANTHER" id="PTHR13743:SF123">
    <property type="entry name" value="PROTEIN FAN"/>
    <property type="match status" value="1"/>
</dbReference>